<dbReference type="OrthoDB" id="9996906at2759"/>
<proteinExistence type="predicted"/>
<name>A0A0D2MNE1_9CHLO</name>
<evidence type="ECO:0000313" key="1">
    <source>
        <dbReference type="EMBL" id="KIZ02062.1"/>
    </source>
</evidence>
<dbReference type="KEGG" id="mng:MNEG_5900"/>
<organism evidence="1 2">
    <name type="scientific">Monoraphidium neglectum</name>
    <dbReference type="NCBI Taxonomy" id="145388"/>
    <lineage>
        <taxon>Eukaryota</taxon>
        <taxon>Viridiplantae</taxon>
        <taxon>Chlorophyta</taxon>
        <taxon>core chlorophytes</taxon>
        <taxon>Chlorophyceae</taxon>
        <taxon>CS clade</taxon>
        <taxon>Sphaeropleales</taxon>
        <taxon>Selenastraceae</taxon>
        <taxon>Monoraphidium</taxon>
    </lineage>
</organism>
<gene>
    <name evidence="1" type="ORF">MNEG_5900</name>
</gene>
<dbReference type="Proteomes" id="UP000054498">
    <property type="component" value="Unassembled WGS sequence"/>
</dbReference>
<keyword evidence="2" id="KW-1185">Reference proteome</keyword>
<evidence type="ECO:0000313" key="2">
    <source>
        <dbReference type="Proteomes" id="UP000054498"/>
    </source>
</evidence>
<dbReference type="RefSeq" id="XP_013901081.1">
    <property type="nucleotide sequence ID" value="XM_014045627.1"/>
</dbReference>
<dbReference type="GeneID" id="25738777"/>
<accession>A0A0D2MNE1</accession>
<protein>
    <submittedName>
        <fullName evidence="1">Uncharacterized protein</fullName>
    </submittedName>
</protein>
<dbReference type="AlphaFoldDB" id="A0A0D2MNE1"/>
<reference evidence="1 2" key="1">
    <citation type="journal article" date="2013" name="BMC Genomics">
        <title>Reconstruction of the lipid metabolism for the microalga Monoraphidium neglectum from its genome sequence reveals characteristics suitable for biofuel production.</title>
        <authorList>
            <person name="Bogen C."/>
            <person name="Al-Dilaimi A."/>
            <person name="Albersmeier A."/>
            <person name="Wichmann J."/>
            <person name="Grundmann M."/>
            <person name="Rupp O."/>
            <person name="Lauersen K.J."/>
            <person name="Blifernez-Klassen O."/>
            <person name="Kalinowski J."/>
            <person name="Goesmann A."/>
            <person name="Mussgnug J.H."/>
            <person name="Kruse O."/>
        </authorList>
    </citation>
    <scope>NUCLEOTIDE SEQUENCE [LARGE SCALE GENOMIC DNA]</scope>
    <source>
        <strain evidence="1 2">SAG 48.87</strain>
    </source>
</reference>
<dbReference type="EMBL" id="KK101131">
    <property type="protein sequence ID" value="KIZ02062.1"/>
    <property type="molecule type" value="Genomic_DNA"/>
</dbReference>
<sequence length="351" mass="38652">MPIACRAPGFSTLRLREVLTDPDLQARLAAADEELDDALGLAGINPDARIGALIKHASKHLIGGRSFAVVSSYHISHRSEQGRLSDAEDYVGLVLYAKDGRTEWSLGGVKCKAGYIYYRKTRDIQHIDSNHGQSLFGCDPDGVIASGFSIRKGSWNFKSGTFNSWQAGNGVNMDEAEQKFVRAAVKAWETKGNNIMRIWQPAARYILGPNTLLLRQEDVRDLTQLMGRMLIHRGQESLTPAHVGSNLIRFTVEWERPGKQHARTMAFKKPPHYLVYQLALDMQAATGIPAQRQLFTLLGRPLPWQTLLGSCGVALHGGVLDMEVADEDVVAWPASLARAQAKMKQLGAGLV</sequence>